<evidence type="ECO:0000313" key="2">
    <source>
        <dbReference type="EMBL" id="KAK1905856.1"/>
    </source>
</evidence>
<feature type="compositionally biased region" description="Basic and acidic residues" evidence="1">
    <location>
        <begin position="24"/>
        <end position="35"/>
    </location>
</feature>
<reference evidence="2" key="1">
    <citation type="submission" date="2023-04" db="EMBL/GenBank/DDBJ databases">
        <title>Chromosome-level genome of Chaenocephalus aceratus.</title>
        <authorList>
            <person name="Park H."/>
        </authorList>
    </citation>
    <scope>NUCLEOTIDE SEQUENCE</scope>
    <source>
        <strain evidence="2">DE</strain>
        <tissue evidence="2">Muscle</tissue>
    </source>
</reference>
<evidence type="ECO:0000256" key="1">
    <source>
        <dbReference type="SAM" id="MobiDB-lite"/>
    </source>
</evidence>
<accession>A0AAD9FLS6</accession>
<dbReference type="Proteomes" id="UP001228049">
    <property type="component" value="Unassembled WGS sequence"/>
</dbReference>
<feature type="compositionally biased region" description="Basic and acidic residues" evidence="1">
    <location>
        <begin position="49"/>
        <end position="67"/>
    </location>
</feature>
<dbReference type="AlphaFoldDB" id="A0AAD9FLS6"/>
<protein>
    <submittedName>
        <fullName evidence="2">Inhibitory regulator protein BUD2/CLA2</fullName>
    </submittedName>
</protein>
<feature type="region of interest" description="Disordered" evidence="1">
    <location>
        <begin position="1"/>
        <end position="83"/>
    </location>
</feature>
<sequence length="83" mass="9517">MELTLPQVPQEVHLHRPLRPAKASLREAGQDEDRGCSNGRIDNGMGNGRRQDTTEEERRGMREKDQETCCIAPTWRRSDSSMH</sequence>
<dbReference type="EMBL" id="JASDAP010000003">
    <property type="protein sequence ID" value="KAK1905856.1"/>
    <property type="molecule type" value="Genomic_DNA"/>
</dbReference>
<gene>
    <name evidence="2" type="ORF">KUDE01_013034</name>
</gene>
<comment type="caution">
    <text evidence="2">The sequence shown here is derived from an EMBL/GenBank/DDBJ whole genome shotgun (WGS) entry which is preliminary data.</text>
</comment>
<proteinExistence type="predicted"/>
<name>A0AAD9FLS6_DISEL</name>
<keyword evidence="3" id="KW-1185">Reference proteome</keyword>
<organism evidence="2 3">
    <name type="scientific">Dissostichus eleginoides</name>
    <name type="common">Patagonian toothfish</name>
    <name type="synonym">Dissostichus amissus</name>
    <dbReference type="NCBI Taxonomy" id="100907"/>
    <lineage>
        <taxon>Eukaryota</taxon>
        <taxon>Metazoa</taxon>
        <taxon>Chordata</taxon>
        <taxon>Craniata</taxon>
        <taxon>Vertebrata</taxon>
        <taxon>Euteleostomi</taxon>
        <taxon>Actinopterygii</taxon>
        <taxon>Neopterygii</taxon>
        <taxon>Teleostei</taxon>
        <taxon>Neoteleostei</taxon>
        <taxon>Acanthomorphata</taxon>
        <taxon>Eupercaria</taxon>
        <taxon>Perciformes</taxon>
        <taxon>Notothenioidei</taxon>
        <taxon>Nototheniidae</taxon>
        <taxon>Dissostichus</taxon>
    </lineage>
</organism>
<evidence type="ECO:0000313" key="3">
    <source>
        <dbReference type="Proteomes" id="UP001228049"/>
    </source>
</evidence>